<keyword evidence="3" id="KW-1185">Reference proteome</keyword>
<dbReference type="RefSeq" id="WP_013290806.1">
    <property type="nucleotide sequence ID" value="NC_014392.1"/>
</dbReference>
<dbReference type="Pfam" id="PF06686">
    <property type="entry name" value="SpoIIIAC"/>
    <property type="match status" value="2"/>
</dbReference>
<dbReference type="OrthoDB" id="1682150at2"/>
<accession>D9TLC6</accession>
<evidence type="ECO:0000256" key="1">
    <source>
        <dbReference type="SAM" id="Phobius"/>
    </source>
</evidence>
<dbReference type="Proteomes" id="UP000000347">
    <property type="component" value="Chromosome"/>
</dbReference>
<dbReference type="EMBL" id="CP002164">
    <property type="protein sequence ID" value="ADL42808.1"/>
    <property type="molecule type" value="Genomic_DNA"/>
</dbReference>
<keyword evidence="1" id="KW-1133">Transmembrane helix</keyword>
<feature type="transmembrane region" description="Helical" evidence="1">
    <location>
        <begin position="102"/>
        <end position="123"/>
    </location>
</feature>
<feature type="transmembrane region" description="Helical" evidence="1">
    <location>
        <begin position="6"/>
        <end position="22"/>
    </location>
</feature>
<evidence type="ECO:0000313" key="2">
    <source>
        <dbReference type="EMBL" id="ADL42808.1"/>
    </source>
</evidence>
<sequence>MEILNIIALCMVSIFVVSILKRTQKEIGLAVAVIVGILIFLMMIDKLVYVVEKIIEMSNKVSFAGGYVKTLIKMTGIALVSEYTASVCKDSGESAIAEKVEFAGKIIILFLSLPLIMSLFDLITKFLR</sequence>
<dbReference type="HOGENOM" id="CLU_159353_1_1_9"/>
<dbReference type="AlphaFoldDB" id="D9TLC6"/>
<name>D9TLC6_CALOO</name>
<keyword evidence="1" id="KW-0472">Membrane</keyword>
<dbReference type="STRING" id="608506.COB47_1520"/>
<dbReference type="KEGG" id="cob:COB47_1520"/>
<protein>
    <recommendedName>
        <fullName evidence="4">Stage III sporulation protein AD</fullName>
    </recommendedName>
</protein>
<reference evidence="2 3" key="1">
    <citation type="journal article" date="2010" name="J. Bacteriol.">
        <title>Complete genome sequence of the cellulolytic thermophile Caldicellulosiruptor obsidiansis OB47T.</title>
        <authorList>
            <person name="Elkins J.G."/>
            <person name="Lochner A."/>
            <person name="Hamilton-Brehm S.D."/>
            <person name="Davenport K.W."/>
            <person name="Podar M."/>
            <person name="Brown S.D."/>
            <person name="Land M.L."/>
            <person name="Hauser L.J."/>
            <person name="Klingeman D.M."/>
            <person name="Raman B."/>
            <person name="Goodwin L.A."/>
            <person name="Tapia R."/>
            <person name="Meincke L.J."/>
            <person name="Detter J.C."/>
            <person name="Bruce D.C."/>
            <person name="Han C.S."/>
            <person name="Palumbo A.V."/>
            <person name="Cottingham R.W."/>
            <person name="Keller M."/>
            <person name="Graham D.E."/>
        </authorList>
    </citation>
    <scope>NUCLEOTIDE SEQUENCE [LARGE SCALE GENOMIC DNA]</scope>
    <source>
        <strain evidence="3">ATCC BAA-2073 / strain OB47</strain>
    </source>
</reference>
<dbReference type="InterPro" id="IPR025664">
    <property type="entry name" value="Spore_III_AC/AD"/>
</dbReference>
<evidence type="ECO:0000313" key="3">
    <source>
        <dbReference type="Proteomes" id="UP000000347"/>
    </source>
</evidence>
<evidence type="ECO:0008006" key="4">
    <source>
        <dbReference type="Google" id="ProtNLM"/>
    </source>
</evidence>
<keyword evidence="1" id="KW-0812">Transmembrane</keyword>
<feature type="transmembrane region" description="Helical" evidence="1">
    <location>
        <begin position="29"/>
        <end position="51"/>
    </location>
</feature>
<organism evidence="2 3">
    <name type="scientific">Caldicellulosiruptor obsidiansis (strain ATCC BAA-2073 / JCM 16842 / OB47)</name>
    <dbReference type="NCBI Taxonomy" id="608506"/>
    <lineage>
        <taxon>Bacteria</taxon>
        <taxon>Bacillati</taxon>
        <taxon>Bacillota</taxon>
        <taxon>Bacillota incertae sedis</taxon>
        <taxon>Caldicellulosiruptorales</taxon>
        <taxon>Caldicellulosiruptoraceae</taxon>
        <taxon>Caldicellulosiruptor</taxon>
    </lineage>
</organism>
<proteinExistence type="predicted"/>
<gene>
    <name evidence="2" type="ordered locus">COB47_1520</name>
</gene>